<dbReference type="CDD" id="cd06008">
    <property type="entry name" value="NF-X1-zinc-finger"/>
    <property type="match status" value="2"/>
</dbReference>
<dbReference type="PANTHER" id="PTHR12360:SF12">
    <property type="entry name" value="TRANSCRIPTIONAL REPRESSOR NF-X1"/>
    <property type="match status" value="1"/>
</dbReference>
<evidence type="ECO:0000256" key="4">
    <source>
        <dbReference type="ARBA" id="ARBA00022737"/>
    </source>
</evidence>
<dbReference type="PROSITE" id="PS50016">
    <property type="entry name" value="ZF_PHD_2"/>
    <property type="match status" value="1"/>
</dbReference>
<dbReference type="AlphaFoldDB" id="A0A1Y2GPI0"/>
<keyword evidence="3" id="KW-0479">Metal-binding</keyword>
<dbReference type="PANTHER" id="PTHR12360">
    <property type="entry name" value="NUCLEAR TRANSCRIPTION FACTOR, X-BOX BINDING 1 NFX1"/>
    <property type="match status" value="1"/>
</dbReference>
<evidence type="ECO:0000256" key="5">
    <source>
        <dbReference type="ARBA" id="ARBA00022771"/>
    </source>
</evidence>
<dbReference type="STRING" id="64571.A0A1Y2GPI0"/>
<evidence type="ECO:0000259" key="11">
    <source>
        <dbReference type="PROSITE" id="PS50016"/>
    </source>
</evidence>
<keyword evidence="4" id="KW-0677">Repeat</keyword>
<comment type="subcellular location">
    <subcellularLocation>
        <location evidence="1">Nucleus</location>
    </subcellularLocation>
</comment>
<gene>
    <name evidence="12" type="ORF">BCR41DRAFT_305102</name>
</gene>
<keyword evidence="7" id="KW-0805">Transcription regulation</keyword>
<comment type="caution">
    <text evidence="12">The sequence shown here is derived from an EMBL/GenBank/DDBJ whole genome shotgun (WGS) entry which is preliminary data.</text>
</comment>
<keyword evidence="6" id="KW-0862">Zinc</keyword>
<keyword evidence="9" id="KW-0539">Nucleus</keyword>
<dbReference type="GO" id="GO:0000981">
    <property type="term" value="F:DNA-binding transcription factor activity, RNA polymerase II-specific"/>
    <property type="evidence" value="ECO:0007669"/>
    <property type="project" value="TreeGrafter"/>
</dbReference>
<evidence type="ECO:0000256" key="3">
    <source>
        <dbReference type="ARBA" id="ARBA00022723"/>
    </source>
</evidence>
<dbReference type="InterPro" id="IPR034078">
    <property type="entry name" value="NFX1_fam"/>
</dbReference>
<reference evidence="12 13" key="1">
    <citation type="submission" date="2016-07" db="EMBL/GenBank/DDBJ databases">
        <title>Pervasive Adenine N6-methylation of Active Genes in Fungi.</title>
        <authorList>
            <consortium name="DOE Joint Genome Institute"/>
            <person name="Mondo S.J."/>
            <person name="Dannebaum R.O."/>
            <person name="Kuo R.C."/>
            <person name="Labutti K."/>
            <person name="Haridas S."/>
            <person name="Kuo A."/>
            <person name="Salamov A."/>
            <person name="Ahrendt S.R."/>
            <person name="Lipzen A."/>
            <person name="Sullivan W."/>
            <person name="Andreopoulos W.B."/>
            <person name="Clum A."/>
            <person name="Lindquist E."/>
            <person name="Daum C."/>
            <person name="Ramamoorthy G.K."/>
            <person name="Gryganskyi A."/>
            <person name="Culley D."/>
            <person name="Magnuson J.K."/>
            <person name="James T.Y."/>
            <person name="O'Malley M.A."/>
            <person name="Stajich J.E."/>
            <person name="Spatafora J.W."/>
            <person name="Visel A."/>
            <person name="Grigoriev I.V."/>
        </authorList>
    </citation>
    <scope>NUCLEOTIDE SEQUENCE [LARGE SCALE GENOMIC DNA]</scope>
    <source>
        <strain evidence="12 13">NRRL 3116</strain>
    </source>
</reference>
<dbReference type="RefSeq" id="XP_021881997.1">
    <property type="nucleotide sequence ID" value="XM_022020778.1"/>
</dbReference>
<organism evidence="12 13">
    <name type="scientific">Lobosporangium transversale</name>
    <dbReference type="NCBI Taxonomy" id="64571"/>
    <lineage>
        <taxon>Eukaryota</taxon>
        <taxon>Fungi</taxon>
        <taxon>Fungi incertae sedis</taxon>
        <taxon>Mucoromycota</taxon>
        <taxon>Mortierellomycotina</taxon>
        <taxon>Mortierellomycetes</taxon>
        <taxon>Mortierellales</taxon>
        <taxon>Mortierellaceae</taxon>
        <taxon>Lobosporangium</taxon>
    </lineage>
</organism>
<dbReference type="EMBL" id="MCFF01000016">
    <property type="protein sequence ID" value="ORZ17610.1"/>
    <property type="molecule type" value="Genomic_DNA"/>
</dbReference>
<dbReference type="InterPro" id="IPR011011">
    <property type="entry name" value="Znf_FYVE_PHD"/>
</dbReference>
<evidence type="ECO:0000256" key="7">
    <source>
        <dbReference type="ARBA" id="ARBA00023015"/>
    </source>
</evidence>
<dbReference type="Proteomes" id="UP000193648">
    <property type="component" value="Unassembled WGS sequence"/>
</dbReference>
<dbReference type="GeneID" id="33562622"/>
<evidence type="ECO:0000313" key="12">
    <source>
        <dbReference type="EMBL" id="ORZ17610.1"/>
    </source>
</evidence>
<evidence type="ECO:0000256" key="2">
    <source>
        <dbReference type="ARBA" id="ARBA00007269"/>
    </source>
</evidence>
<dbReference type="InterPro" id="IPR019787">
    <property type="entry name" value="Znf_PHD-finger"/>
</dbReference>
<dbReference type="GO" id="GO:0005634">
    <property type="term" value="C:nucleus"/>
    <property type="evidence" value="ECO:0007669"/>
    <property type="project" value="UniProtKB-SubCell"/>
</dbReference>
<dbReference type="InterPro" id="IPR019786">
    <property type="entry name" value="Zinc_finger_PHD-type_CS"/>
</dbReference>
<dbReference type="GO" id="GO:0008270">
    <property type="term" value="F:zinc ion binding"/>
    <property type="evidence" value="ECO:0007669"/>
    <property type="project" value="UniProtKB-KW"/>
</dbReference>
<dbReference type="InterPro" id="IPR000967">
    <property type="entry name" value="Znf_NFX1"/>
</dbReference>
<keyword evidence="8" id="KW-0804">Transcription</keyword>
<dbReference type="GO" id="GO:0000122">
    <property type="term" value="P:negative regulation of transcription by RNA polymerase II"/>
    <property type="evidence" value="ECO:0007669"/>
    <property type="project" value="TreeGrafter"/>
</dbReference>
<dbReference type="OrthoDB" id="6512771at2759"/>
<keyword evidence="13" id="KW-1185">Reference proteome</keyword>
<evidence type="ECO:0000313" key="13">
    <source>
        <dbReference type="Proteomes" id="UP000193648"/>
    </source>
</evidence>
<evidence type="ECO:0000256" key="10">
    <source>
        <dbReference type="PROSITE-ProRule" id="PRU00146"/>
    </source>
</evidence>
<evidence type="ECO:0000256" key="1">
    <source>
        <dbReference type="ARBA" id="ARBA00004123"/>
    </source>
</evidence>
<dbReference type="SMART" id="SM00438">
    <property type="entry name" value="ZnF_NFX"/>
    <property type="match status" value="6"/>
</dbReference>
<dbReference type="PROSITE" id="PS01359">
    <property type="entry name" value="ZF_PHD_1"/>
    <property type="match status" value="1"/>
</dbReference>
<evidence type="ECO:0000256" key="6">
    <source>
        <dbReference type="ARBA" id="ARBA00022833"/>
    </source>
</evidence>
<feature type="domain" description="PHD-type" evidence="11">
    <location>
        <begin position="12"/>
        <end position="69"/>
    </location>
</feature>
<proteinExistence type="inferred from homology"/>
<dbReference type="Pfam" id="PF01422">
    <property type="entry name" value="zf-NF-X1"/>
    <property type="match status" value="6"/>
</dbReference>
<sequence>MEALTVGLTNSTYECMVCWDVVRPAHRIWNCQVCWAAFHLDCLSTWAKKSSSDSNGHGEGWRCPGCQNTQISLPKEYTCFCGKTANPEYNRYFTPHSCGELCGRSRDCPHSCSLPCHPGPCPPCSGMGPTQSCYCGNETFQLRCVDTDFTFQTGQSCQKVCGELLGCGKHSCASVCHPGLCAPCEEEEIQHCYCGKHERRARCGEGEPRKTLVDGDEINGFFECKEICKRLFACGHHECTKKCHPISKEPSQCPASPELVKTCPCGAKPISLLLNKARKTCMDPVPVCDGGICKKVLSCGHQCMQKCHTGKCAPCKTVVRLDCRCGSTHVEKVCSDRGLYQDKQLTCEKPCRALRTCGKHQCTNRCCPAKNQKQSRISQESNSTLMEAHACTLVCGKKLRCGVHTCEMSCHKGHCNPCLGKFFFFFFF</sequence>
<comment type="similarity">
    <text evidence="2">Belongs to the NFX1 family.</text>
</comment>
<dbReference type="InParanoid" id="A0A1Y2GPI0"/>
<dbReference type="GO" id="GO:0000977">
    <property type="term" value="F:RNA polymerase II transcription regulatory region sequence-specific DNA binding"/>
    <property type="evidence" value="ECO:0007669"/>
    <property type="project" value="TreeGrafter"/>
</dbReference>
<evidence type="ECO:0000256" key="9">
    <source>
        <dbReference type="ARBA" id="ARBA00023242"/>
    </source>
</evidence>
<accession>A0A1Y2GPI0</accession>
<evidence type="ECO:0000256" key="8">
    <source>
        <dbReference type="ARBA" id="ARBA00023163"/>
    </source>
</evidence>
<dbReference type="SUPFAM" id="SSF57903">
    <property type="entry name" value="FYVE/PHD zinc finger"/>
    <property type="match status" value="1"/>
</dbReference>
<protein>
    <recommendedName>
        <fullName evidence="11">PHD-type domain-containing protein</fullName>
    </recommendedName>
</protein>
<keyword evidence="5 10" id="KW-0863">Zinc-finger</keyword>
<name>A0A1Y2GPI0_9FUNG</name>